<feature type="transmembrane region" description="Helical" evidence="2">
    <location>
        <begin position="490"/>
        <end position="511"/>
    </location>
</feature>
<keyword evidence="2" id="KW-1133">Transmembrane helix</keyword>
<feature type="transmembrane region" description="Helical" evidence="2">
    <location>
        <begin position="582"/>
        <end position="604"/>
    </location>
</feature>
<protein>
    <submittedName>
        <fullName evidence="3">Uncharacterized protein</fullName>
    </submittedName>
</protein>
<evidence type="ECO:0000256" key="1">
    <source>
        <dbReference type="SAM" id="MobiDB-lite"/>
    </source>
</evidence>
<keyword evidence="4" id="KW-1185">Reference proteome</keyword>
<feature type="transmembrane region" description="Helical" evidence="2">
    <location>
        <begin position="71"/>
        <end position="92"/>
    </location>
</feature>
<accession>A0AAN9APP5</accession>
<feature type="transmembrane region" description="Helical" evidence="2">
    <location>
        <begin position="429"/>
        <end position="451"/>
    </location>
</feature>
<feature type="transmembrane region" description="Helical" evidence="2">
    <location>
        <begin position="230"/>
        <end position="249"/>
    </location>
</feature>
<dbReference type="AlphaFoldDB" id="A0AAN9APP5"/>
<keyword evidence="2" id="KW-0812">Transmembrane</keyword>
<feature type="transmembrane region" description="Helical" evidence="2">
    <location>
        <begin position="551"/>
        <end position="570"/>
    </location>
</feature>
<feature type="compositionally biased region" description="Basic and acidic residues" evidence="1">
    <location>
        <begin position="12"/>
        <end position="43"/>
    </location>
</feature>
<reference evidence="3 4" key="1">
    <citation type="submission" date="2024-02" db="EMBL/GenBank/DDBJ databases">
        <title>Chromosome-scale genome assembly of the rough periwinkle Littorina saxatilis.</title>
        <authorList>
            <person name="De Jode A."/>
            <person name="Faria R."/>
            <person name="Formenti G."/>
            <person name="Sims Y."/>
            <person name="Smith T.P."/>
            <person name="Tracey A."/>
            <person name="Wood J.M.D."/>
            <person name="Zagrodzka Z.B."/>
            <person name="Johannesson K."/>
            <person name="Butlin R.K."/>
            <person name="Leder E.H."/>
        </authorList>
    </citation>
    <scope>NUCLEOTIDE SEQUENCE [LARGE SCALE GENOMIC DNA]</scope>
    <source>
        <strain evidence="3">Snail1</strain>
        <tissue evidence="3">Muscle</tissue>
    </source>
</reference>
<feature type="region of interest" description="Disordered" evidence="1">
    <location>
        <begin position="618"/>
        <end position="644"/>
    </location>
</feature>
<comment type="caution">
    <text evidence="3">The sequence shown here is derived from an EMBL/GenBank/DDBJ whole genome shotgun (WGS) entry which is preliminary data.</text>
</comment>
<dbReference type="Gene3D" id="1.20.1250.20">
    <property type="entry name" value="MFS general substrate transporter like domains"/>
    <property type="match status" value="2"/>
</dbReference>
<feature type="transmembrane region" description="Helical" evidence="2">
    <location>
        <begin position="142"/>
        <end position="160"/>
    </location>
</feature>
<dbReference type="InterPro" id="IPR011701">
    <property type="entry name" value="MFS"/>
</dbReference>
<feature type="transmembrane region" description="Helical" evidence="2">
    <location>
        <begin position="517"/>
        <end position="539"/>
    </location>
</feature>
<dbReference type="PANTHER" id="PTHR11360:SF306">
    <property type="entry name" value="RE01051P"/>
    <property type="match status" value="1"/>
</dbReference>
<feature type="compositionally biased region" description="Polar residues" evidence="1">
    <location>
        <begin position="1"/>
        <end position="11"/>
    </location>
</feature>
<sequence>MTTEMRTNKQNGETDREETEKEKDKTCEDTAAEKDGENEERREKKEKKGKRVKRNAEVVIPDDGVPYDRGWAWMIVLAGFMNFVLMAGYNRGTFIFFVNFLEEFRAPVTETALLFGVKAAVNSVVGLFIMNAVVGRFGVRKTVMVGGVCLSLSAILGSFANDVTSLILGQAVFHGLGMSMLGMPITVLLGFYFRRRRSLAMSVMKCGVGAGAVAFPPIVTFLLNQYGLRGALLIMGGVCLNTLVGGSLLRPTSFYKKLKLRRNEEVSVIEDAAVRENGCQNGSSVVVIEEDVLPVSVHGPGGEKRTLLVHHTDGVTMLSRSTPELHLERMFRPRTFSVNDKYYSSTPQSPGEAGSVLDALSRSHLARYLSRADLEHDTPCIAPPADHAHAADDESAGKKRSCLQQTWRVVKKIFGVLDFSLFHSPMFRLLVVFFVTSPMLMTVTTYLPAMAKERGLDENQRAVLLSIIGGLDFCCRLTCGFIADTKVMKVSTMIGIAFTILGVMCQLTRFLTSFSLLVILAVAQGMLGGVAACVMPILIMEDIGLDNTAKALGFNKLFSGAAMAAFHPLLGYIRDTTGSYDMAYNVIGAFTLASAAIIVCVRFLPHTLPTDDKEEVITFPDADDTESSPLNPEIKTTPDEKQTS</sequence>
<feature type="transmembrane region" description="Helical" evidence="2">
    <location>
        <begin position="206"/>
        <end position="224"/>
    </location>
</feature>
<dbReference type="EMBL" id="JBAMIC010000024">
    <property type="protein sequence ID" value="KAK7090821.1"/>
    <property type="molecule type" value="Genomic_DNA"/>
</dbReference>
<dbReference type="GO" id="GO:0008028">
    <property type="term" value="F:monocarboxylic acid transmembrane transporter activity"/>
    <property type="evidence" value="ECO:0007669"/>
    <property type="project" value="TreeGrafter"/>
</dbReference>
<dbReference type="Pfam" id="PF07690">
    <property type="entry name" value="MFS_1"/>
    <property type="match status" value="1"/>
</dbReference>
<proteinExistence type="predicted"/>
<feature type="compositionally biased region" description="Basic residues" evidence="1">
    <location>
        <begin position="44"/>
        <end position="53"/>
    </location>
</feature>
<organism evidence="3 4">
    <name type="scientific">Littorina saxatilis</name>
    <dbReference type="NCBI Taxonomy" id="31220"/>
    <lineage>
        <taxon>Eukaryota</taxon>
        <taxon>Metazoa</taxon>
        <taxon>Spiralia</taxon>
        <taxon>Lophotrochozoa</taxon>
        <taxon>Mollusca</taxon>
        <taxon>Gastropoda</taxon>
        <taxon>Caenogastropoda</taxon>
        <taxon>Littorinimorpha</taxon>
        <taxon>Littorinoidea</taxon>
        <taxon>Littorinidae</taxon>
        <taxon>Littorina</taxon>
    </lineage>
</organism>
<feature type="transmembrane region" description="Helical" evidence="2">
    <location>
        <begin position="463"/>
        <end position="483"/>
    </location>
</feature>
<dbReference type="PANTHER" id="PTHR11360">
    <property type="entry name" value="MONOCARBOXYLATE TRANSPORTER"/>
    <property type="match status" value="1"/>
</dbReference>
<evidence type="ECO:0000313" key="4">
    <source>
        <dbReference type="Proteomes" id="UP001374579"/>
    </source>
</evidence>
<dbReference type="Proteomes" id="UP001374579">
    <property type="component" value="Unassembled WGS sequence"/>
</dbReference>
<evidence type="ECO:0000256" key="2">
    <source>
        <dbReference type="SAM" id="Phobius"/>
    </source>
</evidence>
<feature type="region of interest" description="Disordered" evidence="1">
    <location>
        <begin position="1"/>
        <end position="53"/>
    </location>
</feature>
<name>A0AAN9APP5_9CAEN</name>
<dbReference type="InterPro" id="IPR036259">
    <property type="entry name" value="MFS_trans_sf"/>
</dbReference>
<keyword evidence="2" id="KW-0472">Membrane</keyword>
<dbReference type="InterPro" id="IPR050327">
    <property type="entry name" value="Proton-linked_MCT"/>
</dbReference>
<feature type="transmembrane region" description="Helical" evidence="2">
    <location>
        <begin position="172"/>
        <end position="194"/>
    </location>
</feature>
<dbReference type="SUPFAM" id="SSF103473">
    <property type="entry name" value="MFS general substrate transporter"/>
    <property type="match status" value="1"/>
</dbReference>
<evidence type="ECO:0000313" key="3">
    <source>
        <dbReference type="EMBL" id="KAK7090821.1"/>
    </source>
</evidence>
<feature type="transmembrane region" description="Helical" evidence="2">
    <location>
        <begin position="112"/>
        <end position="130"/>
    </location>
</feature>
<gene>
    <name evidence="3" type="ORF">V1264_010572</name>
</gene>